<evidence type="ECO:0000256" key="3">
    <source>
        <dbReference type="ARBA" id="ARBA00012756"/>
    </source>
</evidence>
<organism evidence="10 11">
    <name type="scientific">Candidatus Saganbacteria bacterium</name>
    <dbReference type="NCBI Taxonomy" id="2575572"/>
    <lineage>
        <taxon>Bacteria</taxon>
        <taxon>Bacillati</taxon>
        <taxon>Saganbacteria</taxon>
    </lineage>
</organism>
<evidence type="ECO:0000256" key="2">
    <source>
        <dbReference type="ARBA" id="ARBA00005940"/>
    </source>
</evidence>
<dbReference type="AlphaFoldDB" id="A0A833L2B2"/>
<dbReference type="SUPFAM" id="SSF52317">
    <property type="entry name" value="Class I glutamine amidotransferase-like"/>
    <property type="match status" value="1"/>
</dbReference>
<dbReference type="InterPro" id="IPR013738">
    <property type="entry name" value="Beta_galactosidase_Trimer"/>
</dbReference>
<evidence type="ECO:0000313" key="11">
    <source>
        <dbReference type="Proteomes" id="UP000488506"/>
    </source>
</evidence>
<dbReference type="Pfam" id="PF02449">
    <property type="entry name" value="Glyco_hydro_42"/>
    <property type="match status" value="1"/>
</dbReference>
<keyword evidence="4" id="KW-0479">Metal-binding</keyword>
<dbReference type="PANTHER" id="PTHR36447">
    <property type="entry name" value="BETA-GALACTOSIDASE GANA"/>
    <property type="match status" value="1"/>
</dbReference>
<dbReference type="GO" id="GO:0046872">
    <property type="term" value="F:metal ion binding"/>
    <property type="evidence" value="ECO:0007669"/>
    <property type="project" value="UniProtKB-KW"/>
</dbReference>
<evidence type="ECO:0000259" key="9">
    <source>
        <dbReference type="Pfam" id="PF08532"/>
    </source>
</evidence>
<dbReference type="EMBL" id="WPAF01000002">
    <property type="protein sequence ID" value="KAF0135130.1"/>
    <property type="molecule type" value="Genomic_DNA"/>
</dbReference>
<dbReference type="SUPFAM" id="SSF51445">
    <property type="entry name" value="(Trans)glycosidases"/>
    <property type="match status" value="1"/>
</dbReference>
<protein>
    <recommendedName>
        <fullName evidence="3">beta-galactosidase</fullName>
        <ecNumber evidence="3">3.2.1.23</ecNumber>
    </recommendedName>
</protein>
<gene>
    <name evidence="10" type="ORF">FD145_268</name>
</gene>
<dbReference type="GO" id="GO:0005975">
    <property type="term" value="P:carbohydrate metabolic process"/>
    <property type="evidence" value="ECO:0007669"/>
    <property type="project" value="InterPro"/>
</dbReference>
<comment type="similarity">
    <text evidence="2">Belongs to the glycosyl hydrolase 42 family.</text>
</comment>
<dbReference type="PANTHER" id="PTHR36447:SF2">
    <property type="entry name" value="BETA-GALACTOSIDASE YESZ"/>
    <property type="match status" value="1"/>
</dbReference>
<comment type="caution">
    <text evidence="10">The sequence shown here is derived from an EMBL/GenBank/DDBJ whole genome shotgun (WGS) entry which is preliminary data.</text>
</comment>
<feature type="domain" description="Beta-galactosidase trimerisation" evidence="9">
    <location>
        <begin position="472"/>
        <end position="606"/>
    </location>
</feature>
<evidence type="ECO:0000256" key="4">
    <source>
        <dbReference type="ARBA" id="ARBA00022723"/>
    </source>
</evidence>
<dbReference type="InterPro" id="IPR003476">
    <property type="entry name" value="Glyco_hydro_42"/>
</dbReference>
<dbReference type="GO" id="GO:0009341">
    <property type="term" value="C:beta-galactosidase complex"/>
    <property type="evidence" value="ECO:0007669"/>
    <property type="project" value="InterPro"/>
</dbReference>
<comment type="catalytic activity">
    <reaction evidence="1">
        <text>Hydrolysis of terminal non-reducing beta-D-galactose residues in beta-D-galactosides.</text>
        <dbReference type="EC" id="3.2.1.23"/>
    </reaction>
</comment>
<name>A0A833L2B2_UNCSA</name>
<dbReference type="Gene3D" id="3.40.50.880">
    <property type="match status" value="1"/>
</dbReference>
<evidence type="ECO:0000256" key="1">
    <source>
        <dbReference type="ARBA" id="ARBA00001412"/>
    </source>
</evidence>
<evidence type="ECO:0000256" key="6">
    <source>
        <dbReference type="ARBA" id="ARBA00022833"/>
    </source>
</evidence>
<dbReference type="InterPro" id="IPR029062">
    <property type="entry name" value="Class_I_gatase-like"/>
</dbReference>
<dbReference type="Proteomes" id="UP000488506">
    <property type="component" value="Unassembled WGS sequence"/>
</dbReference>
<keyword evidence="6" id="KW-0862">Zinc</keyword>
<evidence type="ECO:0000256" key="5">
    <source>
        <dbReference type="ARBA" id="ARBA00022801"/>
    </source>
</evidence>
<dbReference type="CDD" id="cd03143">
    <property type="entry name" value="A4_beta-galactosidase_middle_domain"/>
    <property type="match status" value="1"/>
</dbReference>
<dbReference type="GO" id="GO:0004565">
    <property type="term" value="F:beta-galactosidase activity"/>
    <property type="evidence" value="ECO:0007669"/>
    <property type="project" value="UniProtKB-EC"/>
</dbReference>
<evidence type="ECO:0000313" key="10">
    <source>
        <dbReference type="EMBL" id="KAF0135130.1"/>
    </source>
</evidence>
<reference evidence="10 11" key="1">
    <citation type="submission" date="2019-12" db="EMBL/GenBank/DDBJ databases">
        <authorList>
            <person name="Wolfe R."/>
            <person name="Danczak R."/>
            <person name="Wilkins M."/>
        </authorList>
    </citation>
    <scope>NUCLEOTIDE SEQUENCE [LARGE SCALE GENOMIC DNA]</scope>
    <source>
        <strain evidence="10">X2_MaxBin.013</strain>
    </source>
</reference>
<dbReference type="InterPro" id="IPR013529">
    <property type="entry name" value="Glyco_hydro_42_N"/>
</dbReference>
<evidence type="ECO:0000256" key="7">
    <source>
        <dbReference type="ARBA" id="ARBA00023295"/>
    </source>
</evidence>
<feature type="domain" description="Glycoside hydrolase family 42 N-terminal" evidence="8">
    <location>
        <begin position="6"/>
        <end position="382"/>
    </location>
</feature>
<accession>A0A833L2B2</accession>
<keyword evidence="5" id="KW-0378">Hydrolase</keyword>
<evidence type="ECO:0000259" key="8">
    <source>
        <dbReference type="Pfam" id="PF02449"/>
    </source>
</evidence>
<dbReference type="Pfam" id="PF08532">
    <property type="entry name" value="Glyco_hydro_42M"/>
    <property type="match status" value="1"/>
</dbReference>
<dbReference type="EC" id="3.2.1.23" evidence="3"/>
<keyword evidence="7" id="KW-0326">Glycosidase</keyword>
<dbReference type="InterPro" id="IPR017853">
    <property type="entry name" value="GH"/>
</dbReference>
<dbReference type="Gene3D" id="3.20.20.80">
    <property type="entry name" value="Glycosidases"/>
    <property type="match status" value="1"/>
</dbReference>
<sequence>MQFGVTYYPDQHPRDSWDEEFSKIKKTGFEIVRFLEMAWDFIEPAEGKWSFDDLDHAINLCEKHKLKVVLGVPVAQAPQWLVKKHPEILHAANDGTIHPEYGPRPNACRDNPIFKQYAETLTKVLAQKYAKHPALFMWQIDNEPGYPPLDLTDNKDYCHCLHTKQAFIEWAKSRYGSIEKLNDAWGTKFWTGTFSAFDEISTPKGGMWDAGNPHIYLDWFRFKSENISKWLINLKKIIREHDKEHKVGTNSFTSIPNRIVDHSIISHKMDWFGWDIYPKGTENTEESLSQIASYWRSICQASGSEFIVSELQGGSTVRWGCGEAVSGKDISSWVNLLAKQGAKIILFHNWRPPLFGSETGGFGILKPDGSTTERHQAIIKIIQEYGSRLRQSGLRVTEDAPSSVCIYYSKDSEIQTFQEEGFSRPCSPKWFSGRGNLGLFFGLNSIAGAYRLASNKNRNLSFVFDLNSLNCKFLLLTNPYLLSTNDFENIQSFIEGGGKVISESRLGVKDENGHLHMNPLFEKLLNVESISTEIINNSMKLKNIKALAYGFRDIVKLKDSKSKVLLKFSDELPAIIERNIGKGKIVYAAFSMFSSMLESNNLLERMKNALRIL</sequence>
<proteinExistence type="inferred from homology"/>